<dbReference type="GO" id="GO:0003682">
    <property type="term" value="F:chromatin binding"/>
    <property type="evidence" value="ECO:0007669"/>
    <property type="project" value="TreeGrafter"/>
</dbReference>
<dbReference type="SUPFAM" id="SSF47113">
    <property type="entry name" value="Histone-fold"/>
    <property type="match status" value="1"/>
</dbReference>
<evidence type="ECO:0000256" key="1">
    <source>
        <dbReference type="ARBA" id="ARBA00006612"/>
    </source>
</evidence>
<keyword evidence="3" id="KW-0238">DNA-binding</keyword>
<dbReference type="PANTHER" id="PTHR22980:SF0">
    <property type="entry name" value="CENTROMERE PROTEIN S"/>
    <property type="match status" value="1"/>
</dbReference>
<evidence type="ECO:0000313" key="7">
    <source>
        <dbReference type="Proteomes" id="UP000789342"/>
    </source>
</evidence>
<evidence type="ECO:0000256" key="2">
    <source>
        <dbReference type="ARBA" id="ARBA00022763"/>
    </source>
</evidence>
<dbReference type="GO" id="GO:0000712">
    <property type="term" value="P:resolution of meiotic recombination intermediates"/>
    <property type="evidence" value="ECO:0007669"/>
    <property type="project" value="TreeGrafter"/>
</dbReference>
<dbReference type="InterPro" id="IPR029003">
    <property type="entry name" value="CENP-S/Mhf1"/>
</dbReference>
<evidence type="ECO:0000256" key="5">
    <source>
        <dbReference type="SAM" id="MobiDB-lite"/>
    </source>
</evidence>
<organism evidence="6 7">
    <name type="scientific">Acaulospora morrowiae</name>
    <dbReference type="NCBI Taxonomy" id="94023"/>
    <lineage>
        <taxon>Eukaryota</taxon>
        <taxon>Fungi</taxon>
        <taxon>Fungi incertae sedis</taxon>
        <taxon>Mucoromycota</taxon>
        <taxon>Glomeromycotina</taxon>
        <taxon>Glomeromycetes</taxon>
        <taxon>Diversisporales</taxon>
        <taxon>Acaulosporaceae</taxon>
        <taxon>Acaulospora</taxon>
    </lineage>
</organism>
<dbReference type="GO" id="GO:0006281">
    <property type="term" value="P:DNA repair"/>
    <property type="evidence" value="ECO:0007669"/>
    <property type="project" value="UniProtKB-KW"/>
</dbReference>
<dbReference type="Pfam" id="PF15630">
    <property type="entry name" value="CENP-S"/>
    <property type="match status" value="1"/>
</dbReference>
<reference evidence="6" key="1">
    <citation type="submission" date="2021-06" db="EMBL/GenBank/DDBJ databases">
        <authorList>
            <person name="Kallberg Y."/>
            <person name="Tangrot J."/>
            <person name="Rosling A."/>
        </authorList>
    </citation>
    <scope>NUCLEOTIDE SEQUENCE</scope>
    <source>
        <strain evidence="6">CL551</strain>
    </source>
</reference>
<keyword evidence="2" id="KW-0227">DNA damage</keyword>
<proteinExistence type="inferred from homology"/>
<dbReference type="GO" id="GO:0046982">
    <property type="term" value="F:protein heterodimerization activity"/>
    <property type="evidence" value="ECO:0007669"/>
    <property type="project" value="InterPro"/>
</dbReference>
<protein>
    <submittedName>
        <fullName evidence="6">2906_t:CDS:1</fullName>
    </submittedName>
</protein>
<dbReference type="OrthoDB" id="1872155at2759"/>
<feature type="region of interest" description="Disordered" evidence="5">
    <location>
        <begin position="1"/>
        <end position="22"/>
    </location>
</feature>
<evidence type="ECO:0000313" key="6">
    <source>
        <dbReference type="EMBL" id="CAG8734822.1"/>
    </source>
</evidence>
<feature type="compositionally biased region" description="Acidic residues" evidence="5">
    <location>
        <begin position="139"/>
        <end position="149"/>
    </location>
</feature>
<dbReference type="EMBL" id="CAJVPV010027742">
    <property type="protein sequence ID" value="CAG8734822.1"/>
    <property type="molecule type" value="Genomic_DNA"/>
</dbReference>
<dbReference type="InterPro" id="IPR009072">
    <property type="entry name" value="Histone-fold"/>
</dbReference>
<feature type="region of interest" description="Disordered" evidence="5">
    <location>
        <begin position="107"/>
        <end position="149"/>
    </location>
</feature>
<keyword evidence="7" id="KW-1185">Reference proteome</keyword>
<dbReference type="Gene3D" id="1.10.20.10">
    <property type="entry name" value="Histone, subunit A"/>
    <property type="match status" value="1"/>
</dbReference>
<sequence>MSASNRRKKQNGENNEQNLKDKIGQTVRDICNQEATALGVTPTSDFITSLTDLVYEHVETTGSLLEDFANHAKRNTIAIEDVKLLARRNEDLKTFIHNFAEDLEKRKKSRAKSSKSVKTKRIVDQQQSCGESAEHDVNVDDGDDEWEDS</sequence>
<dbReference type="GO" id="GO:0071821">
    <property type="term" value="C:FANCM-MHF complex"/>
    <property type="evidence" value="ECO:0007669"/>
    <property type="project" value="InterPro"/>
</dbReference>
<evidence type="ECO:0000256" key="3">
    <source>
        <dbReference type="ARBA" id="ARBA00023125"/>
    </source>
</evidence>
<comment type="similarity">
    <text evidence="1">Belongs to the TAF9 family. CENP-S/MHF1 subfamily.</text>
</comment>
<evidence type="ECO:0000256" key="4">
    <source>
        <dbReference type="ARBA" id="ARBA00023204"/>
    </source>
</evidence>
<feature type="compositionally biased region" description="Basic residues" evidence="5">
    <location>
        <begin position="107"/>
        <end position="120"/>
    </location>
</feature>
<dbReference type="AlphaFoldDB" id="A0A9N9IGS7"/>
<comment type="caution">
    <text evidence="6">The sequence shown here is derived from an EMBL/GenBank/DDBJ whole genome shotgun (WGS) entry which is preliminary data.</text>
</comment>
<dbReference type="CDD" id="cd22919">
    <property type="entry name" value="HFD_CENP-S"/>
    <property type="match status" value="1"/>
</dbReference>
<dbReference type="GO" id="GO:0003677">
    <property type="term" value="F:DNA binding"/>
    <property type="evidence" value="ECO:0007669"/>
    <property type="project" value="UniProtKB-KW"/>
</dbReference>
<dbReference type="PANTHER" id="PTHR22980">
    <property type="entry name" value="CORTISTATIN"/>
    <property type="match status" value="1"/>
</dbReference>
<dbReference type="GO" id="GO:0031297">
    <property type="term" value="P:replication fork processing"/>
    <property type="evidence" value="ECO:0007669"/>
    <property type="project" value="TreeGrafter"/>
</dbReference>
<accession>A0A9N9IGS7</accession>
<keyword evidence="4" id="KW-0234">DNA repair</keyword>
<dbReference type="Proteomes" id="UP000789342">
    <property type="component" value="Unassembled WGS sequence"/>
</dbReference>
<name>A0A9N9IGS7_9GLOM</name>
<gene>
    <name evidence="6" type="ORF">AMORRO_LOCUS14298</name>
</gene>